<gene>
    <name evidence="2" type="ORF">ABNO82_00200</name>
</gene>
<dbReference type="InterPro" id="IPR006073">
    <property type="entry name" value="GTP-bd"/>
</dbReference>
<sequence>MNNFKGPGEKELETDKRLIKNKIYFLKKKIKKINTQINTQTKNRKNVIQISIIGYTNSGKSTISNLILKKKFNLINNKLFSTIDTKTKKTYINNKITLITDTVGFIKKLPKELLKSFNTTLNSIKNSNIILSILDLSSLFIEDYMIYINKIFLKYKINKNIIINIFNKTDINIYNKKKIFFLIKKYKINQKIFFNYKLNINIILNKIIKIIK</sequence>
<evidence type="ECO:0000259" key="1">
    <source>
        <dbReference type="PROSITE" id="PS51705"/>
    </source>
</evidence>
<name>A0AAU7QTD4_9FLAO</name>
<evidence type="ECO:0000313" key="2">
    <source>
        <dbReference type="EMBL" id="XBT18591.1"/>
    </source>
</evidence>
<dbReference type="InterPro" id="IPR016496">
    <property type="entry name" value="GTPase_HflX"/>
</dbReference>
<accession>A0AAU7QTD4</accession>
<dbReference type="Pfam" id="PF16360">
    <property type="entry name" value="GTP-bdg_M"/>
    <property type="match status" value="1"/>
</dbReference>
<dbReference type="InterPro" id="IPR032305">
    <property type="entry name" value="GTP-bd_M"/>
</dbReference>
<dbReference type="AlphaFoldDB" id="A0AAU7QTD4"/>
<dbReference type="PANTHER" id="PTHR10229:SF0">
    <property type="entry name" value="GTP-BINDING PROTEIN 6-RELATED"/>
    <property type="match status" value="1"/>
</dbReference>
<dbReference type="SUPFAM" id="SSF52540">
    <property type="entry name" value="P-loop containing nucleoside triphosphate hydrolases"/>
    <property type="match status" value="1"/>
</dbReference>
<dbReference type="EMBL" id="CP157895">
    <property type="protein sequence ID" value="XBT18591.1"/>
    <property type="molecule type" value="Genomic_DNA"/>
</dbReference>
<dbReference type="InterPro" id="IPR027417">
    <property type="entry name" value="P-loop_NTPase"/>
</dbReference>
<proteinExistence type="predicted"/>
<organism evidence="2">
    <name type="scientific">Candidatus Shikimatogenerans sp. Tder</name>
    <dbReference type="NCBI Taxonomy" id="3158566"/>
    <lineage>
        <taxon>Bacteria</taxon>
        <taxon>Pseudomonadati</taxon>
        <taxon>Bacteroidota</taxon>
        <taxon>Flavobacteriia</taxon>
        <taxon>Flavobacteriales</taxon>
        <taxon>Candidatus Shikimatogenerans</taxon>
    </lineage>
</organism>
<reference evidence="2" key="1">
    <citation type="submission" date="2024-06" db="EMBL/GenBank/DDBJ databases">
        <title>Diversity, functionality, and evolutionary history of bacterial symbionts in false click beetles (Coleoptera, Throscidae).</title>
        <authorList>
            <person name="Wierz J.C."/>
            <person name="Malm H."/>
            <person name="Kaltenpoth M."/>
            <person name="Engl T."/>
        </authorList>
    </citation>
    <scope>NUCLEOTIDE SEQUENCE</scope>
    <source>
        <strain evidence="2">Tder</strain>
    </source>
</reference>
<dbReference type="Pfam" id="PF01926">
    <property type="entry name" value="MMR_HSR1"/>
    <property type="match status" value="1"/>
</dbReference>
<protein>
    <submittedName>
        <fullName evidence="2">GTPase</fullName>
    </submittedName>
</protein>
<feature type="domain" description="Hflx-type G" evidence="1">
    <location>
        <begin position="48"/>
        <end position="121"/>
    </location>
</feature>
<dbReference type="GO" id="GO:0005737">
    <property type="term" value="C:cytoplasm"/>
    <property type="evidence" value="ECO:0007669"/>
    <property type="project" value="TreeGrafter"/>
</dbReference>
<dbReference type="GO" id="GO:0005525">
    <property type="term" value="F:GTP binding"/>
    <property type="evidence" value="ECO:0007669"/>
    <property type="project" value="InterPro"/>
</dbReference>
<dbReference type="Gene3D" id="3.40.50.300">
    <property type="entry name" value="P-loop containing nucleotide triphosphate hydrolases"/>
    <property type="match status" value="1"/>
</dbReference>
<dbReference type="PANTHER" id="PTHR10229">
    <property type="entry name" value="GTP-BINDING PROTEIN HFLX"/>
    <property type="match status" value="1"/>
</dbReference>
<dbReference type="PROSITE" id="PS51705">
    <property type="entry name" value="G_HFLX"/>
    <property type="match status" value="1"/>
</dbReference>
<dbReference type="InterPro" id="IPR030394">
    <property type="entry name" value="G_HFLX_dom"/>
</dbReference>
<dbReference type="Gene3D" id="6.10.250.2860">
    <property type="match status" value="1"/>
</dbReference>
<dbReference type="GO" id="GO:0043022">
    <property type="term" value="F:ribosome binding"/>
    <property type="evidence" value="ECO:0007669"/>
    <property type="project" value="TreeGrafter"/>
</dbReference>